<evidence type="ECO:0000313" key="7">
    <source>
        <dbReference type="EMBL" id="KEP68408.1"/>
    </source>
</evidence>
<keyword evidence="2" id="KW-0378">Hydrolase</keyword>
<dbReference type="InterPro" id="IPR036280">
    <property type="entry name" value="Multihaem_cyt_sf"/>
</dbReference>
<dbReference type="InterPro" id="IPR003615">
    <property type="entry name" value="HNH_nuc"/>
</dbReference>
<comment type="caution">
    <text evidence="7">The sequence shown here is derived from an EMBL/GenBank/DDBJ whole genome shotgun (WGS) entry which is preliminary data.</text>
</comment>
<evidence type="ECO:0000256" key="5">
    <source>
        <dbReference type="SAM" id="MobiDB-lite"/>
    </source>
</evidence>
<dbReference type="EMBL" id="JHEH01000033">
    <property type="protein sequence ID" value="KEP68408.1"/>
    <property type="molecule type" value="Genomic_DNA"/>
</dbReference>
<evidence type="ECO:0000256" key="3">
    <source>
        <dbReference type="ARBA" id="ARBA00038412"/>
    </source>
</evidence>
<dbReference type="InterPro" id="IPR002711">
    <property type="entry name" value="HNH"/>
</dbReference>
<reference evidence="7 8" key="1">
    <citation type="submission" date="2014-03" db="EMBL/GenBank/DDBJ databases">
        <title>The draft genome sequence of Thioclava dalianensis DLFJ1-1.</title>
        <authorList>
            <person name="Lai Q."/>
            <person name="Shao Z."/>
        </authorList>
    </citation>
    <scope>NUCLEOTIDE SEQUENCE [LARGE SCALE GENOMIC DNA]</scope>
    <source>
        <strain evidence="7 8">DLFJ1-1</strain>
    </source>
</reference>
<keyword evidence="8" id="KW-1185">Reference proteome</keyword>
<dbReference type="Proteomes" id="UP000027725">
    <property type="component" value="Unassembled WGS sequence"/>
</dbReference>
<name>A0A074THA5_9RHOB</name>
<gene>
    <name evidence="7" type="ORF">DL1_11885</name>
</gene>
<dbReference type="SUPFAM" id="SSF48695">
    <property type="entry name" value="Multiheme cytochromes"/>
    <property type="match status" value="1"/>
</dbReference>
<accession>A0A074THA5</accession>
<dbReference type="GO" id="GO:0003676">
    <property type="term" value="F:nucleic acid binding"/>
    <property type="evidence" value="ECO:0007669"/>
    <property type="project" value="InterPro"/>
</dbReference>
<dbReference type="GO" id="GO:0016787">
    <property type="term" value="F:hydrolase activity"/>
    <property type="evidence" value="ECO:0007669"/>
    <property type="project" value="UniProtKB-KW"/>
</dbReference>
<sequence>MPSRFGSTDGAAQKSRTVQRRESKPWRAWYSTARWQKLSLKVRVAANFTCVRCHRLAIGKGQSIADHKIPHRGDAALFWDEGNLQCLCKACHDGAKQREESAGLHG</sequence>
<dbReference type="RefSeq" id="WP_074854985.1">
    <property type="nucleotide sequence ID" value="NZ_FOVB01000008.1"/>
</dbReference>
<evidence type="ECO:0000256" key="4">
    <source>
        <dbReference type="ARBA" id="ARBA00040194"/>
    </source>
</evidence>
<evidence type="ECO:0000256" key="2">
    <source>
        <dbReference type="ARBA" id="ARBA00022801"/>
    </source>
</evidence>
<dbReference type="eggNOG" id="COG1403">
    <property type="taxonomic scope" value="Bacteria"/>
</dbReference>
<dbReference type="Gene3D" id="1.10.30.50">
    <property type="match status" value="1"/>
</dbReference>
<feature type="domain" description="HNH nuclease" evidence="6">
    <location>
        <begin position="37"/>
        <end position="93"/>
    </location>
</feature>
<dbReference type="CDD" id="cd00085">
    <property type="entry name" value="HNHc"/>
    <property type="match status" value="1"/>
</dbReference>
<dbReference type="OrthoDB" id="5292295at2"/>
<keyword evidence="1" id="KW-0540">Nuclease</keyword>
<dbReference type="Pfam" id="PF01844">
    <property type="entry name" value="HNH"/>
    <property type="match status" value="1"/>
</dbReference>
<feature type="region of interest" description="Disordered" evidence="5">
    <location>
        <begin position="1"/>
        <end position="25"/>
    </location>
</feature>
<dbReference type="GO" id="GO:0004519">
    <property type="term" value="F:endonuclease activity"/>
    <property type="evidence" value="ECO:0007669"/>
    <property type="project" value="InterPro"/>
</dbReference>
<evidence type="ECO:0000256" key="1">
    <source>
        <dbReference type="ARBA" id="ARBA00022722"/>
    </source>
</evidence>
<comment type="similarity">
    <text evidence="3">Belongs to the HNH nuclease family.</text>
</comment>
<dbReference type="PANTHER" id="PTHR41286">
    <property type="entry name" value="HNH NUCLEASE YAJD-RELATED"/>
    <property type="match status" value="1"/>
</dbReference>
<evidence type="ECO:0000313" key="8">
    <source>
        <dbReference type="Proteomes" id="UP000027725"/>
    </source>
</evidence>
<dbReference type="SMART" id="SM00507">
    <property type="entry name" value="HNHc"/>
    <property type="match status" value="1"/>
</dbReference>
<organism evidence="7 8">
    <name type="scientific">Thioclava dalianensis</name>
    <dbReference type="NCBI Taxonomy" id="1185766"/>
    <lineage>
        <taxon>Bacteria</taxon>
        <taxon>Pseudomonadati</taxon>
        <taxon>Pseudomonadota</taxon>
        <taxon>Alphaproteobacteria</taxon>
        <taxon>Rhodobacterales</taxon>
        <taxon>Paracoccaceae</taxon>
        <taxon>Thioclava</taxon>
    </lineage>
</organism>
<dbReference type="AlphaFoldDB" id="A0A074THA5"/>
<dbReference type="PANTHER" id="PTHR41286:SF1">
    <property type="entry name" value="HNH NUCLEASE YAJD-RELATED"/>
    <property type="match status" value="1"/>
</dbReference>
<dbReference type="GO" id="GO:0005829">
    <property type="term" value="C:cytosol"/>
    <property type="evidence" value="ECO:0007669"/>
    <property type="project" value="TreeGrafter"/>
</dbReference>
<evidence type="ECO:0000259" key="6">
    <source>
        <dbReference type="SMART" id="SM00507"/>
    </source>
</evidence>
<dbReference type="STRING" id="1185766.SAMN05216224_10841"/>
<proteinExistence type="inferred from homology"/>
<dbReference type="GO" id="GO:0008270">
    <property type="term" value="F:zinc ion binding"/>
    <property type="evidence" value="ECO:0007669"/>
    <property type="project" value="InterPro"/>
</dbReference>
<protein>
    <recommendedName>
        <fullName evidence="4">Putative HNH nuclease YajD</fullName>
    </recommendedName>
</protein>